<dbReference type="Pfam" id="PF00149">
    <property type="entry name" value="Metallophos"/>
    <property type="match status" value="1"/>
</dbReference>
<sequence length="291" mass="32240">MPEIAANTDAVKLFHVSDIHFGLEDRRALGWVEQCIADEAPDAVAITGDLTMRARSREFAAACRWITGLDAPVTVEIGNHDLPYFNPIERFFDPYKRFRAIENLIEREIDLGSVAIVPLKTTARAQWRLNWSKGCITRPALKKTLRLIDQLPRGTRVLVTAHHPLVEVGTQGTALTTRGEKALEELARRNVIAVLTGHVHDPFDLVKQTACGPIRMIGAGTLSQRIRSTPPSFNEITIEGRDVRVDARNLAHVQTRDMQIGDVPENAMPPREPGEPVAPVHAVPPVDPPVH</sequence>
<evidence type="ECO:0000256" key="3">
    <source>
        <dbReference type="ARBA" id="ARBA00023004"/>
    </source>
</evidence>
<gene>
    <name evidence="7" type="ORF">FHS75_001946</name>
</gene>
<evidence type="ECO:0000259" key="6">
    <source>
        <dbReference type="Pfam" id="PF00149"/>
    </source>
</evidence>
<comment type="similarity">
    <text evidence="4">Belongs to the cyclic nucleotide phosphodiesterase class-III family.</text>
</comment>
<dbReference type="InterPro" id="IPR029052">
    <property type="entry name" value="Metallo-depent_PP-like"/>
</dbReference>
<feature type="region of interest" description="Disordered" evidence="5">
    <location>
        <begin position="262"/>
        <end position="291"/>
    </location>
</feature>
<evidence type="ECO:0000256" key="5">
    <source>
        <dbReference type="SAM" id="MobiDB-lite"/>
    </source>
</evidence>
<keyword evidence="3" id="KW-0408">Iron</keyword>
<proteinExistence type="inferred from homology"/>
<keyword evidence="8" id="KW-1185">Reference proteome</keyword>
<dbReference type="Gene3D" id="3.60.21.10">
    <property type="match status" value="1"/>
</dbReference>
<dbReference type="PANTHER" id="PTHR42988:SF2">
    <property type="entry name" value="CYCLIC NUCLEOTIDE PHOSPHODIESTERASE CBUA0032-RELATED"/>
    <property type="match status" value="1"/>
</dbReference>
<dbReference type="EMBL" id="JACBZF010000003">
    <property type="protein sequence ID" value="NYH95617.1"/>
    <property type="molecule type" value="Genomic_DNA"/>
</dbReference>
<reference evidence="7 8" key="1">
    <citation type="submission" date="2020-07" db="EMBL/GenBank/DDBJ databases">
        <title>Genomic Encyclopedia of Type Strains, Phase IV (KMG-IV): sequencing the most valuable type-strain genomes for metagenomic binning, comparative biology and taxonomic classification.</title>
        <authorList>
            <person name="Goeker M."/>
        </authorList>
    </citation>
    <scope>NUCLEOTIDE SEQUENCE [LARGE SCALE GENOMIC DNA]</scope>
    <source>
        <strain evidence="7 8">DSM 29043</strain>
    </source>
</reference>
<organism evidence="7 8">
    <name type="scientific">Novosphingobium marinum</name>
    <dbReference type="NCBI Taxonomy" id="1514948"/>
    <lineage>
        <taxon>Bacteria</taxon>
        <taxon>Pseudomonadati</taxon>
        <taxon>Pseudomonadota</taxon>
        <taxon>Alphaproteobacteria</taxon>
        <taxon>Sphingomonadales</taxon>
        <taxon>Sphingomonadaceae</taxon>
        <taxon>Novosphingobium</taxon>
    </lineage>
</organism>
<dbReference type="SUPFAM" id="SSF56300">
    <property type="entry name" value="Metallo-dependent phosphatases"/>
    <property type="match status" value="1"/>
</dbReference>
<dbReference type="InterPro" id="IPR004843">
    <property type="entry name" value="Calcineurin-like_PHP"/>
</dbReference>
<dbReference type="Proteomes" id="UP000522081">
    <property type="component" value="Unassembled WGS sequence"/>
</dbReference>
<dbReference type="GO" id="GO:0046872">
    <property type="term" value="F:metal ion binding"/>
    <property type="evidence" value="ECO:0007669"/>
    <property type="project" value="UniProtKB-KW"/>
</dbReference>
<evidence type="ECO:0000256" key="4">
    <source>
        <dbReference type="ARBA" id="ARBA00025742"/>
    </source>
</evidence>
<protein>
    <submittedName>
        <fullName evidence="7">3',5'-cyclic AMP phosphodiesterase CpdA</fullName>
    </submittedName>
</protein>
<dbReference type="GO" id="GO:0016787">
    <property type="term" value="F:hydrolase activity"/>
    <property type="evidence" value="ECO:0007669"/>
    <property type="project" value="UniProtKB-KW"/>
</dbReference>
<comment type="caution">
    <text evidence="7">The sequence shown here is derived from an EMBL/GenBank/DDBJ whole genome shotgun (WGS) entry which is preliminary data.</text>
</comment>
<evidence type="ECO:0000313" key="7">
    <source>
        <dbReference type="EMBL" id="NYH95617.1"/>
    </source>
</evidence>
<evidence type="ECO:0000256" key="2">
    <source>
        <dbReference type="ARBA" id="ARBA00022801"/>
    </source>
</evidence>
<dbReference type="PANTHER" id="PTHR42988">
    <property type="entry name" value="PHOSPHOHYDROLASE"/>
    <property type="match status" value="1"/>
</dbReference>
<dbReference type="AlphaFoldDB" id="A0A7Z0BVW9"/>
<feature type="domain" description="Calcineurin-like phosphoesterase" evidence="6">
    <location>
        <begin position="12"/>
        <end position="202"/>
    </location>
</feature>
<keyword evidence="2" id="KW-0378">Hydrolase</keyword>
<evidence type="ECO:0000256" key="1">
    <source>
        <dbReference type="ARBA" id="ARBA00022723"/>
    </source>
</evidence>
<dbReference type="RefSeq" id="WP_179407532.1">
    <property type="nucleotide sequence ID" value="NZ_BMGF01000003.1"/>
</dbReference>
<accession>A0A7Z0BVW9</accession>
<evidence type="ECO:0000313" key="8">
    <source>
        <dbReference type="Proteomes" id="UP000522081"/>
    </source>
</evidence>
<dbReference type="InterPro" id="IPR050884">
    <property type="entry name" value="CNP_phosphodiesterase-III"/>
</dbReference>
<name>A0A7Z0BVW9_9SPHN</name>
<keyword evidence="1" id="KW-0479">Metal-binding</keyword>